<dbReference type="CDD" id="cd01830">
    <property type="entry name" value="XynE_like"/>
    <property type="match status" value="1"/>
</dbReference>
<name>A0A8J3Z360_9ACTN</name>
<proteinExistence type="predicted"/>
<dbReference type="AlphaFoldDB" id="A0A8J3Z360"/>
<keyword evidence="2" id="KW-0378">Hydrolase</keyword>
<dbReference type="EMBL" id="BOPG01000011">
    <property type="protein sequence ID" value="GIJ54203.1"/>
    <property type="molecule type" value="Genomic_DNA"/>
</dbReference>
<feature type="domain" description="SGNH hydrolase-type esterase" evidence="1">
    <location>
        <begin position="233"/>
        <end position="423"/>
    </location>
</feature>
<dbReference type="InterPro" id="IPR013830">
    <property type="entry name" value="SGNH_hydro"/>
</dbReference>
<organism evidence="2 3">
    <name type="scientific">Virgisporangium aurantiacum</name>
    <dbReference type="NCBI Taxonomy" id="175570"/>
    <lineage>
        <taxon>Bacteria</taxon>
        <taxon>Bacillati</taxon>
        <taxon>Actinomycetota</taxon>
        <taxon>Actinomycetes</taxon>
        <taxon>Micromonosporales</taxon>
        <taxon>Micromonosporaceae</taxon>
        <taxon>Virgisporangium</taxon>
    </lineage>
</organism>
<dbReference type="InterPro" id="IPR036514">
    <property type="entry name" value="SGNH_hydro_sf"/>
</dbReference>
<dbReference type="Pfam" id="PF13472">
    <property type="entry name" value="Lipase_GDSL_2"/>
    <property type="match status" value="1"/>
</dbReference>
<dbReference type="PANTHER" id="PTHR43784:SF2">
    <property type="entry name" value="GDSL-LIKE LIPASE_ACYLHYDROLASE, PUTATIVE (AFU_ORTHOLOGUE AFUA_2G00820)-RELATED"/>
    <property type="match status" value="1"/>
</dbReference>
<keyword evidence="3" id="KW-1185">Reference proteome</keyword>
<evidence type="ECO:0000259" key="1">
    <source>
        <dbReference type="Pfam" id="PF13472"/>
    </source>
</evidence>
<sequence>MDVEPNPVRATALTRRGDVVSSRPRAVRWRAGLFVALAALAAPFVMATPVAASAAPSAGPPWTGAWATSPQREVGPAFSNQTLRMLVHPTIGGSSLRIRLSNGFGDRDVTFSAVSVARAVASGAPDLVSGSSRRVTFHGRNTVTVRTGTAVFSDPVQLSFDYGQDLAVDLYVTAGGDASAITGHDAAQGTQFVAAGNHAGDTGLPFTGTVNSWFWLDGVDVRPSHSVRGSIVALGDSITDGAYTTWNGNDRWTDILAARLHALPSHRQFGVLNQGIGGNQVLTDRTDCCGAGTSVSGLKRERQDVRLQTGVRYLILADGINDIGYNADADALIAGMRTIAERARRAGIRVVGATITPYGCDAGCFGVEQEATRQKVNSWIRTSRVFDGVADFDAAIRDPQNPSQVRPDYQADHLHPNILGQRAMADSIDLNLFR</sequence>
<dbReference type="SUPFAM" id="SSF52266">
    <property type="entry name" value="SGNH hydrolase"/>
    <property type="match status" value="1"/>
</dbReference>
<dbReference type="Gene3D" id="3.40.50.1110">
    <property type="entry name" value="SGNH hydrolase"/>
    <property type="match status" value="1"/>
</dbReference>
<dbReference type="InterPro" id="IPR053140">
    <property type="entry name" value="GDSL_Rv0518-like"/>
</dbReference>
<protein>
    <submittedName>
        <fullName evidence="2">SGNH hydrolase</fullName>
    </submittedName>
</protein>
<evidence type="ECO:0000313" key="3">
    <source>
        <dbReference type="Proteomes" id="UP000612585"/>
    </source>
</evidence>
<accession>A0A8J3Z360</accession>
<dbReference type="GO" id="GO:0016787">
    <property type="term" value="F:hydrolase activity"/>
    <property type="evidence" value="ECO:0007669"/>
    <property type="project" value="UniProtKB-KW"/>
</dbReference>
<reference evidence="2" key="1">
    <citation type="submission" date="2021-01" db="EMBL/GenBank/DDBJ databases">
        <title>Whole genome shotgun sequence of Virgisporangium aurantiacum NBRC 16421.</title>
        <authorList>
            <person name="Komaki H."/>
            <person name="Tamura T."/>
        </authorList>
    </citation>
    <scope>NUCLEOTIDE SEQUENCE</scope>
    <source>
        <strain evidence="2">NBRC 16421</strain>
    </source>
</reference>
<dbReference type="Proteomes" id="UP000612585">
    <property type="component" value="Unassembled WGS sequence"/>
</dbReference>
<dbReference type="PANTHER" id="PTHR43784">
    <property type="entry name" value="GDSL-LIKE LIPASE/ACYLHYDROLASE, PUTATIVE (AFU_ORTHOLOGUE AFUA_2G00820)-RELATED"/>
    <property type="match status" value="1"/>
</dbReference>
<evidence type="ECO:0000313" key="2">
    <source>
        <dbReference type="EMBL" id="GIJ54203.1"/>
    </source>
</evidence>
<comment type="caution">
    <text evidence="2">The sequence shown here is derived from an EMBL/GenBank/DDBJ whole genome shotgun (WGS) entry which is preliminary data.</text>
</comment>
<gene>
    <name evidence="2" type="ORF">Vau01_017190</name>
</gene>